<keyword evidence="4" id="KW-1185">Reference proteome</keyword>
<proteinExistence type="predicted"/>
<evidence type="ECO:0000256" key="2">
    <source>
        <dbReference type="SAM" id="Phobius"/>
    </source>
</evidence>
<organism evidence="3 4">
    <name type="scientific">Dorcoceras hygrometricum</name>
    <dbReference type="NCBI Taxonomy" id="472368"/>
    <lineage>
        <taxon>Eukaryota</taxon>
        <taxon>Viridiplantae</taxon>
        <taxon>Streptophyta</taxon>
        <taxon>Embryophyta</taxon>
        <taxon>Tracheophyta</taxon>
        <taxon>Spermatophyta</taxon>
        <taxon>Magnoliopsida</taxon>
        <taxon>eudicotyledons</taxon>
        <taxon>Gunneridae</taxon>
        <taxon>Pentapetalae</taxon>
        <taxon>asterids</taxon>
        <taxon>lamiids</taxon>
        <taxon>Lamiales</taxon>
        <taxon>Gesneriaceae</taxon>
        <taxon>Didymocarpoideae</taxon>
        <taxon>Trichosporeae</taxon>
        <taxon>Loxocarpinae</taxon>
        <taxon>Dorcoceras</taxon>
    </lineage>
</organism>
<name>A0A2Z7D7M2_9LAMI</name>
<keyword evidence="2" id="KW-0812">Transmembrane</keyword>
<accession>A0A2Z7D7M2</accession>
<evidence type="ECO:0000313" key="4">
    <source>
        <dbReference type="Proteomes" id="UP000250235"/>
    </source>
</evidence>
<feature type="transmembrane region" description="Helical" evidence="2">
    <location>
        <begin position="73"/>
        <end position="96"/>
    </location>
</feature>
<dbReference type="Proteomes" id="UP000250235">
    <property type="component" value="Unassembled WGS sequence"/>
</dbReference>
<dbReference type="EMBL" id="KQ990610">
    <property type="protein sequence ID" value="KZV52861.1"/>
    <property type="molecule type" value="Genomic_DNA"/>
</dbReference>
<keyword evidence="2" id="KW-0472">Membrane</keyword>
<feature type="compositionally biased region" description="Polar residues" evidence="1">
    <location>
        <begin position="1"/>
        <end position="11"/>
    </location>
</feature>
<protein>
    <submittedName>
        <fullName evidence="3">Uncharacterized protein</fullName>
    </submittedName>
</protein>
<dbReference type="AlphaFoldDB" id="A0A2Z7D7M2"/>
<keyword evidence="2" id="KW-1133">Transmembrane helix</keyword>
<sequence length="104" mass="11122">MSASGESSTTMDRLLHASGSHPIPSPDDPKEHSLLSPPSQPINPSSSSSHRWLSSLAVRGFDLEVISSRRSRVLALMVRAARVAVVLGLSFAAFVMESILPRSV</sequence>
<gene>
    <name evidence="3" type="ORF">F511_23834</name>
</gene>
<evidence type="ECO:0000313" key="3">
    <source>
        <dbReference type="EMBL" id="KZV52861.1"/>
    </source>
</evidence>
<feature type="region of interest" description="Disordered" evidence="1">
    <location>
        <begin position="1"/>
        <end position="49"/>
    </location>
</feature>
<reference evidence="3 4" key="1">
    <citation type="journal article" date="2015" name="Proc. Natl. Acad. Sci. U.S.A.">
        <title>The resurrection genome of Boea hygrometrica: A blueprint for survival of dehydration.</title>
        <authorList>
            <person name="Xiao L."/>
            <person name="Yang G."/>
            <person name="Zhang L."/>
            <person name="Yang X."/>
            <person name="Zhao S."/>
            <person name="Ji Z."/>
            <person name="Zhou Q."/>
            <person name="Hu M."/>
            <person name="Wang Y."/>
            <person name="Chen M."/>
            <person name="Xu Y."/>
            <person name="Jin H."/>
            <person name="Xiao X."/>
            <person name="Hu G."/>
            <person name="Bao F."/>
            <person name="Hu Y."/>
            <person name="Wan P."/>
            <person name="Li L."/>
            <person name="Deng X."/>
            <person name="Kuang T."/>
            <person name="Xiang C."/>
            <person name="Zhu J.K."/>
            <person name="Oliver M.J."/>
            <person name="He Y."/>
        </authorList>
    </citation>
    <scope>NUCLEOTIDE SEQUENCE [LARGE SCALE GENOMIC DNA]</scope>
    <source>
        <strain evidence="4">cv. XS01</strain>
    </source>
</reference>
<evidence type="ECO:0000256" key="1">
    <source>
        <dbReference type="SAM" id="MobiDB-lite"/>
    </source>
</evidence>
<feature type="compositionally biased region" description="Low complexity" evidence="1">
    <location>
        <begin position="34"/>
        <end position="49"/>
    </location>
</feature>